<dbReference type="SUPFAM" id="SSF51011">
    <property type="entry name" value="Glycosyl hydrolase domain"/>
    <property type="match status" value="1"/>
</dbReference>
<evidence type="ECO:0000313" key="11">
    <source>
        <dbReference type="EnsemblMetazoa" id="G891.2:cds"/>
    </source>
</evidence>
<evidence type="ECO:0000256" key="4">
    <source>
        <dbReference type="ARBA" id="ARBA00023136"/>
    </source>
</evidence>
<evidence type="ECO:0000256" key="6">
    <source>
        <dbReference type="ARBA" id="ARBA00023180"/>
    </source>
</evidence>
<reference evidence="11" key="1">
    <citation type="submission" date="2022-08" db="UniProtKB">
        <authorList>
            <consortium name="EnsemblMetazoa"/>
        </authorList>
    </citation>
    <scope>IDENTIFICATION</scope>
    <source>
        <strain evidence="11">05x7-T-G4-1.051#20</strain>
    </source>
</reference>
<dbReference type="OrthoDB" id="5839090at2759"/>
<dbReference type="InterPro" id="IPR017853">
    <property type="entry name" value="GH"/>
</dbReference>
<dbReference type="InterPro" id="IPR030459">
    <property type="entry name" value="Glyco_hydro_31_CS"/>
</dbReference>
<dbReference type="OMA" id="YKGAVWP"/>
<evidence type="ECO:0000313" key="12">
    <source>
        <dbReference type="Proteomes" id="UP000005408"/>
    </source>
</evidence>
<dbReference type="GO" id="GO:0030246">
    <property type="term" value="F:carbohydrate binding"/>
    <property type="evidence" value="ECO:0007669"/>
    <property type="project" value="InterPro"/>
</dbReference>
<dbReference type="Pfam" id="PF21365">
    <property type="entry name" value="Glyco_hydro_31_3rd"/>
    <property type="match status" value="1"/>
</dbReference>
<organism evidence="11 12">
    <name type="scientific">Magallana gigas</name>
    <name type="common">Pacific oyster</name>
    <name type="synonym">Crassostrea gigas</name>
    <dbReference type="NCBI Taxonomy" id="29159"/>
    <lineage>
        <taxon>Eukaryota</taxon>
        <taxon>Metazoa</taxon>
        <taxon>Spiralia</taxon>
        <taxon>Lophotrochozoa</taxon>
        <taxon>Mollusca</taxon>
        <taxon>Bivalvia</taxon>
        <taxon>Autobranchia</taxon>
        <taxon>Pteriomorphia</taxon>
        <taxon>Ostreida</taxon>
        <taxon>Ostreoidea</taxon>
        <taxon>Ostreidae</taxon>
        <taxon>Magallana</taxon>
    </lineage>
</organism>
<evidence type="ECO:0000256" key="5">
    <source>
        <dbReference type="ARBA" id="ARBA00023157"/>
    </source>
</evidence>
<evidence type="ECO:0000256" key="8">
    <source>
        <dbReference type="PROSITE-ProRule" id="PRU00779"/>
    </source>
</evidence>
<dbReference type="PANTHER" id="PTHR22762">
    <property type="entry name" value="ALPHA-GLUCOSIDASE"/>
    <property type="match status" value="1"/>
</dbReference>
<evidence type="ECO:0000256" key="1">
    <source>
        <dbReference type="ARBA" id="ARBA00004370"/>
    </source>
</evidence>
<dbReference type="InterPro" id="IPR030458">
    <property type="entry name" value="Glyco_hydro_31_AS"/>
</dbReference>
<dbReference type="InterPro" id="IPR048395">
    <property type="entry name" value="Glyco_hydro_31_C"/>
</dbReference>
<comment type="similarity">
    <text evidence="2 9">Belongs to the glycosyl hydrolase 31 family.</text>
</comment>
<keyword evidence="7 9" id="KW-0326">Glycosidase</keyword>
<dbReference type="PROSITE" id="PS00129">
    <property type="entry name" value="GLYCOSYL_HYDROL_F31_1"/>
    <property type="match status" value="1"/>
</dbReference>
<dbReference type="InterPro" id="IPR025887">
    <property type="entry name" value="Glyco_hydro_31_N_dom"/>
</dbReference>
<dbReference type="Proteomes" id="UP000005408">
    <property type="component" value="Unassembled WGS sequence"/>
</dbReference>
<comment type="subcellular location">
    <subcellularLocation>
        <location evidence="1">Membrane</location>
    </subcellularLocation>
</comment>
<dbReference type="PROSITE" id="PS00707">
    <property type="entry name" value="GLYCOSYL_HYDROL_F31_2"/>
    <property type="match status" value="1"/>
</dbReference>
<dbReference type="GO" id="GO:0016020">
    <property type="term" value="C:membrane"/>
    <property type="evidence" value="ECO:0007669"/>
    <property type="project" value="UniProtKB-SubCell"/>
</dbReference>
<dbReference type="SUPFAM" id="SSF51445">
    <property type="entry name" value="(Trans)glycosidases"/>
    <property type="match status" value="1"/>
</dbReference>
<dbReference type="FunFam" id="2.60.40.1180:FF:000001">
    <property type="entry name" value="Maltase-glucoamylase, intestinal"/>
    <property type="match status" value="1"/>
</dbReference>
<accession>A0A8W8P450</accession>
<dbReference type="InterPro" id="IPR044913">
    <property type="entry name" value="P_trefoil_dom_sf"/>
</dbReference>
<evidence type="ECO:0000259" key="10">
    <source>
        <dbReference type="PROSITE" id="PS51448"/>
    </source>
</evidence>
<protein>
    <recommendedName>
        <fullName evidence="10">P-type domain-containing protein</fullName>
    </recommendedName>
</protein>
<keyword evidence="4" id="KW-0472">Membrane</keyword>
<dbReference type="Pfam" id="PF13802">
    <property type="entry name" value="Gal_mutarotas_2"/>
    <property type="match status" value="1"/>
</dbReference>
<dbReference type="Gene3D" id="2.60.40.1180">
    <property type="entry name" value="Golgi alpha-mannosidase II"/>
    <property type="match status" value="2"/>
</dbReference>
<feature type="domain" description="P-type" evidence="10">
    <location>
        <begin position="82"/>
        <end position="138"/>
    </location>
</feature>
<dbReference type="PROSITE" id="PS51448">
    <property type="entry name" value="P_TREFOIL_2"/>
    <property type="match status" value="1"/>
</dbReference>
<dbReference type="GO" id="GO:0005975">
    <property type="term" value="P:carbohydrate metabolic process"/>
    <property type="evidence" value="ECO:0007669"/>
    <property type="project" value="InterPro"/>
</dbReference>
<dbReference type="CDD" id="cd00111">
    <property type="entry name" value="Trefoil"/>
    <property type="match status" value="1"/>
</dbReference>
<sequence length="952" mass="107099">MGSKNVVLTSFVLFLTLVTLALIYSLYAVPRVQIIIIQTQDGAFKEQNDGIRYQLNEKTGKQEELKATKEEYEKKKTVQSKSQCAVVNDDHKFDCYPETSIATKEKCEARGCCWQVVQTQTKGLNGKVTGVPFCYYPKDFPGYRTGLKATTPTGFTVALSRNTTGFYPDDVMNLVMDVKYETEYRLRIRIYDPKNARYEVPLDTPKVTKAAPIQRYSVIVSNTGDAFNFAVTRKMLEPGPPVVLFNTSGAAPLIFADQFIQLSTFLPTKSLYGLGEHRGSLLHSMDWRRLTTWNRDQAPHDADTGTNLYGHHPFYLMMEDAGRSHGFFLLNSNAKETALQPDPALTWRTIGGVLDLYMFMGPSPSEVVQQYTEVIGRSFMPPYWSLGFHLCKFGYHSVNETMAVVKRMQEAKIPQDTQWNDIDYMDEFKDFTTGKSKFGDQAGMVNTLHSMGMHYVMIVDPGIGNKKSSSPYPPYDVGTKMDIWIKDSKGVPLVGRVWPGDVVFPDFTNPKAYDYWTQMTKAFHDQVQFDGMWIDMNELSNFYDGSSTGCPGNKYDNPPYVPAVLGGHLNSRTICSSAQQNFSLTYNVHDLYGFTETMATYQALKTTRAKRPFIISRSTFAGQGHYGGHWSGDNFARYEDMALSIPEMLNMNMFGISMIGADICGFHDDTTEQLCQRWQQLGAFYPFSRNHNDLGKKPQDPAVFSDAMKNSTRTALSVRYSLLPYLYTLFHKSNAMGETVARPLFFEFPEDTNTYIIDDQFLWGSALMITPVLTKDTTALNTYFPACAWYDFYTGLKITGSGSRIKVNAPMSQINLYVRGGNILPMVEPAMTTTESRKNNFRLLVALNETGQANGGLFWDDGETIGTHDSGVFNMIMFSAGKNFVSSEVMKAGYTGEKMTLDKLTVYGMLVTPKSVTVNGKGAQFQYNSPVKTLTVSIPLVDLLKPFSVKWM</sequence>
<evidence type="ECO:0000256" key="9">
    <source>
        <dbReference type="RuleBase" id="RU361185"/>
    </source>
</evidence>
<keyword evidence="5" id="KW-1015">Disulfide bond</keyword>
<dbReference type="SMART" id="SM00018">
    <property type="entry name" value="PD"/>
    <property type="match status" value="1"/>
</dbReference>
<dbReference type="CDD" id="cd14752">
    <property type="entry name" value="GH31_N"/>
    <property type="match status" value="1"/>
</dbReference>
<dbReference type="InterPro" id="IPR011013">
    <property type="entry name" value="Gal_mutarotase_sf_dom"/>
</dbReference>
<dbReference type="Pfam" id="PF01055">
    <property type="entry name" value="Glyco_hydro_31_2nd"/>
    <property type="match status" value="1"/>
</dbReference>
<dbReference type="GO" id="GO:0004558">
    <property type="term" value="F:alpha-1,4-glucosidase activity"/>
    <property type="evidence" value="ECO:0007669"/>
    <property type="project" value="TreeGrafter"/>
</dbReference>
<dbReference type="InterPro" id="IPR000322">
    <property type="entry name" value="Glyco_hydro_31_TIM"/>
</dbReference>
<dbReference type="FunFam" id="3.20.20.80:FF:000016">
    <property type="entry name" value="Maltase-glucoamylase, intestinal"/>
    <property type="match status" value="1"/>
</dbReference>
<dbReference type="EnsemblMetazoa" id="G891.2">
    <property type="protein sequence ID" value="G891.2:cds"/>
    <property type="gene ID" value="G891"/>
</dbReference>
<evidence type="ECO:0000256" key="7">
    <source>
        <dbReference type="ARBA" id="ARBA00023295"/>
    </source>
</evidence>
<dbReference type="Gene3D" id="2.60.40.1760">
    <property type="entry name" value="glycosyl hydrolase (family 31)"/>
    <property type="match status" value="1"/>
</dbReference>
<dbReference type="CDD" id="cd06602">
    <property type="entry name" value="GH31_MGAM_SI_GAA"/>
    <property type="match status" value="1"/>
</dbReference>
<dbReference type="SUPFAM" id="SSF74650">
    <property type="entry name" value="Galactose mutarotase-like"/>
    <property type="match status" value="1"/>
</dbReference>
<evidence type="ECO:0000256" key="3">
    <source>
        <dbReference type="ARBA" id="ARBA00022801"/>
    </source>
</evidence>
<name>A0A8W8P450_MAGGI</name>
<evidence type="ECO:0000256" key="2">
    <source>
        <dbReference type="ARBA" id="ARBA00007806"/>
    </source>
</evidence>
<proteinExistence type="inferred from homology"/>
<dbReference type="EnsemblMetazoa" id="G891.7">
    <property type="protein sequence ID" value="G891.7:cds"/>
    <property type="gene ID" value="G891"/>
</dbReference>
<dbReference type="PANTHER" id="PTHR22762:SF131">
    <property type="entry name" value="GLYCOSIDE HYDROLASE FAMILY 31 N-TERMINAL DOMAIN-CONTAINING PROTEIN"/>
    <property type="match status" value="1"/>
</dbReference>
<dbReference type="Gene3D" id="3.20.20.80">
    <property type="entry name" value="Glycosidases"/>
    <property type="match status" value="1"/>
</dbReference>
<keyword evidence="3 9" id="KW-0378">Hydrolase</keyword>
<dbReference type="InterPro" id="IPR013780">
    <property type="entry name" value="Glyco_hydro_b"/>
</dbReference>
<keyword evidence="6" id="KW-0325">Glycoprotein</keyword>
<comment type="caution">
    <text evidence="8">Lacks conserved residue(s) required for the propagation of feature annotation.</text>
</comment>
<dbReference type="InterPro" id="IPR000519">
    <property type="entry name" value="P_trefoil_dom"/>
</dbReference>
<dbReference type="AlphaFoldDB" id="A0A8W8P450"/>
<dbReference type="Pfam" id="PF00088">
    <property type="entry name" value="Trefoil"/>
    <property type="match status" value="1"/>
</dbReference>
<dbReference type="Gene3D" id="4.10.110.10">
    <property type="entry name" value="Spasmolytic Protein, domain 1"/>
    <property type="match status" value="1"/>
</dbReference>
<keyword evidence="12" id="KW-1185">Reference proteome</keyword>